<comment type="caution">
    <text evidence="2">The sequence shown here is derived from an EMBL/GenBank/DDBJ whole genome shotgun (WGS) entry which is preliminary data.</text>
</comment>
<dbReference type="EMBL" id="JBHUKU010000022">
    <property type="protein sequence ID" value="MFD2463994.1"/>
    <property type="molecule type" value="Genomic_DNA"/>
</dbReference>
<feature type="transmembrane region" description="Helical" evidence="1">
    <location>
        <begin position="39"/>
        <end position="57"/>
    </location>
</feature>
<keyword evidence="1" id="KW-0472">Membrane</keyword>
<evidence type="ECO:0000313" key="3">
    <source>
        <dbReference type="Proteomes" id="UP001597419"/>
    </source>
</evidence>
<keyword evidence="1" id="KW-0812">Transmembrane</keyword>
<dbReference type="Proteomes" id="UP001597419">
    <property type="component" value="Unassembled WGS sequence"/>
</dbReference>
<sequence length="70" mass="6991">MSGANRAAAVVPALVTASAVVPAALLYVLSAVLELRGPALAGATITLVGVALGLIWLGQSLRERRAVARG</sequence>
<organism evidence="2 3">
    <name type="scientific">Amycolatopsis samaneae</name>
    <dbReference type="NCBI Taxonomy" id="664691"/>
    <lineage>
        <taxon>Bacteria</taxon>
        <taxon>Bacillati</taxon>
        <taxon>Actinomycetota</taxon>
        <taxon>Actinomycetes</taxon>
        <taxon>Pseudonocardiales</taxon>
        <taxon>Pseudonocardiaceae</taxon>
        <taxon>Amycolatopsis</taxon>
    </lineage>
</organism>
<protein>
    <submittedName>
        <fullName evidence="2">Uncharacterized protein</fullName>
    </submittedName>
</protein>
<gene>
    <name evidence="2" type="ORF">ACFSYJ_35630</name>
</gene>
<keyword evidence="1" id="KW-1133">Transmembrane helix</keyword>
<accession>A0ABW5GSS8</accession>
<name>A0ABW5GSS8_9PSEU</name>
<reference evidence="3" key="1">
    <citation type="journal article" date="2019" name="Int. J. Syst. Evol. Microbiol.">
        <title>The Global Catalogue of Microorganisms (GCM) 10K type strain sequencing project: providing services to taxonomists for standard genome sequencing and annotation.</title>
        <authorList>
            <consortium name="The Broad Institute Genomics Platform"/>
            <consortium name="The Broad Institute Genome Sequencing Center for Infectious Disease"/>
            <person name="Wu L."/>
            <person name="Ma J."/>
        </authorList>
    </citation>
    <scope>NUCLEOTIDE SEQUENCE [LARGE SCALE GENOMIC DNA]</scope>
    <source>
        <strain evidence="3">CGMCC 4.7643</strain>
    </source>
</reference>
<evidence type="ECO:0000313" key="2">
    <source>
        <dbReference type="EMBL" id="MFD2463994.1"/>
    </source>
</evidence>
<evidence type="ECO:0000256" key="1">
    <source>
        <dbReference type="SAM" id="Phobius"/>
    </source>
</evidence>
<dbReference type="RefSeq" id="WP_345386029.1">
    <property type="nucleotide sequence ID" value="NZ_BAABHG010000001.1"/>
</dbReference>
<keyword evidence="3" id="KW-1185">Reference proteome</keyword>
<proteinExistence type="predicted"/>